<name>A0A150INH8_9EURY</name>
<organism evidence="1 2">
    <name type="scientific">Candidatus Methanofastidiosum methylothiophilum</name>
    <dbReference type="NCBI Taxonomy" id="1705564"/>
    <lineage>
        <taxon>Archaea</taxon>
        <taxon>Methanobacteriati</taxon>
        <taxon>Methanobacteriota</taxon>
        <taxon>Stenosarchaea group</taxon>
        <taxon>Candidatus Methanofastidiosia</taxon>
        <taxon>Candidatus Methanofastidiosales</taxon>
        <taxon>Candidatus Methanofastidiosaceae</taxon>
        <taxon>Candidatus Methanofastidiosum</taxon>
    </lineage>
</organism>
<dbReference type="SUPFAM" id="SSF53335">
    <property type="entry name" value="S-adenosyl-L-methionine-dependent methyltransferases"/>
    <property type="match status" value="1"/>
</dbReference>
<sequence>MGNLKAEMFNRKASNPKSKPYEVIEILSIKKGESILDLGSGGGFDNYPNPIYENGVQLKDMVMLKKELM</sequence>
<gene>
    <name evidence="1" type="ORF">AMQ74_01784</name>
</gene>
<comment type="caution">
    <text evidence="1">The sequence shown here is derived from an EMBL/GenBank/DDBJ whole genome shotgun (WGS) entry which is preliminary data.</text>
</comment>
<proteinExistence type="predicted"/>
<evidence type="ECO:0000313" key="1">
    <source>
        <dbReference type="EMBL" id="KYC46606.1"/>
    </source>
</evidence>
<dbReference type="InterPro" id="IPR029063">
    <property type="entry name" value="SAM-dependent_MTases_sf"/>
</dbReference>
<dbReference type="Gene3D" id="3.40.50.150">
    <property type="entry name" value="Vaccinia Virus protein VP39"/>
    <property type="match status" value="1"/>
</dbReference>
<accession>A0A150INH8</accession>
<protein>
    <submittedName>
        <fullName evidence="1">Uncharacterized protein</fullName>
    </submittedName>
</protein>
<dbReference type="AlphaFoldDB" id="A0A150INH8"/>
<dbReference type="EMBL" id="LNGD01000192">
    <property type="protein sequence ID" value="KYC46606.1"/>
    <property type="molecule type" value="Genomic_DNA"/>
</dbReference>
<dbReference type="Proteomes" id="UP000075578">
    <property type="component" value="Unassembled WGS sequence"/>
</dbReference>
<evidence type="ECO:0000313" key="2">
    <source>
        <dbReference type="Proteomes" id="UP000075578"/>
    </source>
</evidence>
<reference evidence="1 2" key="1">
    <citation type="journal article" date="2016" name="ISME J.">
        <title>Chasing the elusive Euryarchaeota class WSA2: genomes reveal a uniquely fastidious methyl-reducing methanogen.</title>
        <authorList>
            <person name="Nobu M.K."/>
            <person name="Narihiro T."/>
            <person name="Kuroda K."/>
            <person name="Mei R."/>
            <person name="Liu W.T."/>
        </authorList>
    </citation>
    <scope>NUCLEOTIDE SEQUENCE [LARGE SCALE GENOMIC DNA]</scope>
    <source>
        <strain evidence="1">U1lsi0528_Bin089</strain>
    </source>
</reference>